<reference evidence="2 3" key="1">
    <citation type="submission" date="2016-04" db="EMBL/GenBank/DDBJ databases">
        <title>Genome analysis of Thermosulfurimonas dismutans, the first thermophilic sulfur-disproportionating bacterium of the phylum Thermodesulfobacteria.</title>
        <authorList>
            <person name="Mardanov A.V."/>
            <person name="Beletsky A.V."/>
            <person name="Kadnikov V.V."/>
            <person name="Slobodkin A.I."/>
            <person name="Ravin N.V."/>
        </authorList>
    </citation>
    <scope>NUCLEOTIDE SEQUENCE [LARGE SCALE GENOMIC DNA]</scope>
    <source>
        <strain evidence="2 3">S95</strain>
    </source>
</reference>
<sequence>MRGLILIFLLVVVLTVTSVGQVLSANPSETEFSEISKLREEIRLLRENYERQLEELKASYERRIKLLEERLKRVEEEKYLAKDSQRLKEEVKEEVLEEIQPVISSSVRTFPSMFNPAVSLTIDTMAKYYSNEGRDNSFDLRSAELMLSGSVDPFLSAYAVILGTEEDVELHEAAGVVRLPMGFSLKGGKFFADFGHLAKVHEHDLPFVDRPPSLKAYLGGEPIVTGVELGWLVPIERYLHLTLGIYDEFEGHSHDEGHHHEANSHIHRSTDDFAYLARISTGFDPFPDHNFRLGATYLRFDTQDRQTYAFDFKYTWFPLSKAHYQRLDFGMEVLFNRIRFAHEAHEEEAHVQHAWGGYAYLEYKFSPKWSLGFRYDQFQYLNNKNNEYTYTPYLTFSPSERHRWRFQYNYRKLGHKLYDDRSYAHEVFLQWTFTLGSHKHPFQY</sequence>
<dbReference type="CDD" id="cd22249">
    <property type="entry name" value="UDM1_RNF168_RNF169-like"/>
    <property type="match status" value="1"/>
</dbReference>
<keyword evidence="1" id="KW-0175">Coiled coil</keyword>
<protein>
    <submittedName>
        <fullName evidence="2">Zinc-regulated TonB-dependent outer membrane receptor</fullName>
    </submittedName>
</protein>
<evidence type="ECO:0000313" key="3">
    <source>
        <dbReference type="Proteomes" id="UP000078390"/>
    </source>
</evidence>
<keyword evidence="2" id="KW-0675">Receptor</keyword>
<dbReference type="Proteomes" id="UP000078390">
    <property type="component" value="Unassembled WGS sequence"/>
</dbReference>
<dbReference type="STRING" id="999894.TDIS_1805"/>
<accession>A0A179D203</accession>
<organism evidence="2 3">
    <name type="scientific">Thermosulfurimonas dismutans</name>
    <dbReference type="NCBI Taxonomy" id="999894"/>
    <lineage>
        <taxon>Bacteria</taxon>
        <taxon>Pseudomonadati</taxon>
        <taxon>Thermodesulfobacteriota</taxon>
        <taxon>Thermodesulfobacteria</taxon>
        <taxon>Thermodesulfobacteriales</taxon>
        <taxon>Thermodesulfobacteriaceae</taxon>
        <taxon>Thermosulfurimonas</taxon>
    </lineage>
</organism>
<dbReference type="EMBL" id="LWLG01000016">
    <property type="protein sequence ID" value="OAQ20080.1"/>
    <property type="molecule type" value="Genomic_DNA"/>
</dbReference>
<dbReference type="OrthoDB" id="9788733at2"/>
<dbReference type="Gene3D" id="2.40.160.10">
    <property type="entry name" value="Porin"/>
    <property type="match status" value="1"/>
</dbReference>
<proteinExistence type="predicted"/>
<evidence type="ECO:0000313" key="2">
    <source>
        <dbReference type="EMBL" id="OAQ20080.1"/>
    </source>
</evidence>
<feature type="coiled-coil region" evidence="1">
    <location>
        <begin position="35"/>
        <end position="84"/>
    </location>
</feature>
<dbReference type="RefSeq" id="WP_068671489.1">
    <property type="nucleotide sequence ID" value="NZ_LWLG01000016.1"/>
</dbReference>
<dbReference type="SUPFAM" id="SSF56935">
    <property type="entry name" value="Porins"/>
    <property type="match status" value="1"/>
</dbReference>
<evidence type="ECO:0000256" key="1">
    <source>
        <dbReference type="SAM" id="Coils"/>
    </source>
</evidence>
<dbReference type="AlphaFoldDB" id="A0A179D203"/>
<keyword evidence="3" id="KW-1185">Reference proteome</keyword>
<gene>
    <name evidence="2" type="ORF">TDIS_1805</name>
</gene>
<name>A0A179D203_9BACT</name>
<dbReference type="InterPro" id="IPR023614">
    <property type="entry name" value="Porin_dom_sf"/>
</dbReference>
<comment type="caution">
    <text evidence="2">The sequence shown here is derived from an EMBL/GenBank/DDBJ whole genome shotgun (WGS) entry which is preliminary data.</text>
</comment>